<reference evidence="5 6" key="1">
    <citation type="journal article" date="2018" name="Mol. Genet. Genomics">
        <title>The red deer Cervus elaphus genome CerEla1.0: sequencing, annotating, genes, and chromosomes.</title>
        <authorList>
            <person name="Bana N.A."/>
            <person name="Nyiri A."/>
            <person name="Nagy J."/>
            <person name="Frank K."/>
            <person name="Nagy T."/>
            <person name="Steger V."/>
            <person name="Schiller M."/>
            <person name="Lakatos P."/>
            <person name="Sugar L."/>
            <person name="Horn P."/>
            <person name="Barta E."/>
            <person name="Orosz L."/>
        </authorList>
    </citation>
    <scope>NUCLEOTIDE SEQUENCE [LARGE SCALE GENOMIC DNA]</scope>
    <source>
        <strain evidence="5">Hungarian</strain>
    </source>
</reference>
<name>A0A212CFU8_CEREH</name>
<organism evidence="5 6">
    <name type="scientific">Cervus elaphus hippelaphus</name>
    <name type="common">European red deer</name>
    <dbReference type="NCBI Taxonomy" id="46360"/>
    <lineage>
        <taxon>Eukaryota</taxon>
        <taxon>Metazoa</taxon>
        <taxon>Chordata</taxon>
        <taxon>Craniata</taxon>
        <taxon>Vertebrata</taxon>
        <taxon>Euteleostomi</taxon>
        <taxon>Mammalia</taxon>
        <taxon>Eutheria</taxon>
        <taxon>Laurasiatheria</taxon>
        <taxon>Artiodactyla</taxon>
        <taxon>Ruminantia</taxon>
        <taxon>Pecora</taxon>
        <taxon>Cervidae</taxon>
        <taxon>Cervinae</taxon>
        <taxon>Cervus</taxon>
    </lineage>
</organism>
<comment type="caution">
    <text evidence="5">The sequence shown here is derived from an EMBL/GenBank/DDBJ whole genome shotgun (WGS) entry which is preliminary data.</text>
</comment>
<evidence type="ECO:0000256" key="2">
    <source>
        <dbReference type="ARBA" id="ARBA00023134"/>
    </source>
</evidence>
<evidence type="ECO:0000259" key="4">
    <source>
        <dbReference type="PROSITE" id="PS51715"/>
    </source>
</evidence>
<keyword evidence="1" id="KW-0547">Nucleotide-binding</keyword>
<dbReference type="Gene3D" id="3.40.50.300">
    <property type="entry name" value="P-loop containing nucleotide triphosphate hydrolases"/>
    <property type="match status" value="2"/>
</dbReference>
<keyword evidence="6" id="KW-1185">Reference proteome</keyword>
<evidence type="ECO:0000313" key="5">
    <source>
        <dbReference type="EMBL" id="OWK04835.1"/>
    </source>
</evidence>
<feature type="domain" description="GB1/RHD3-type G" evidence="4">
    <location>
        <begin position="87"/>
        <end position="115"/>
    </location>
</feature>
<dbReference type="InterPro" id="IPR030386">
    <property type="entry name" value="G_GB1_RHD3_dom"/>
</dbReference>
<keyword evidence="2" id="KW-0342">GTP-binding</keyword>
<evidence type="ECO:0000256" key="3">
    <source>
        <dbReference type="PROSITE-ProRule" id="PRU01052"/>
    </source>
</evidence>
<dbReference type="GO" id="GO:0005525">
    <property type="term" value="F:GTP binding"/>
    <property type="evidence" value="ECO:0007669"/>
    <property type="project" value="UniProtKB-KW"/>
</dbReference>
<dbReference type="PANTHER" id="PTHR10751">
    <property type="entry name" value="GUANYLATE BINDING PROTEIN"/>
    <property type="match status" value="1"/>
</dbReference>
<evidence type="ECO:0000256" key="1">
    <source>
        <dbReference type="ARBA" id="ARBA00022741"/>
    </source>
</evidence>
<dbReference type="PROSITE" id="PS51715">
    <property type="entry name" value="G_GB1_RHD3"/>
    <property type="match status" value="1"/>
</dbReference>
<proteinExistence type="inferred from homology"/>
<dbReference type="OrthoDB" id="2135133at2759"/>
<dbReference type="AlphaFoldDB" id="A0A212CFU8"/>
<dbReference type="Pfam" id="PF02263">
    <property type="entry name" value="GBP"/>
    <property type="match status" value="2"/>
</dbReference>
<feature type="non-terminal residue" evidence="5">
    <location>
        <position position="115"/>
    </location>
</feature>
<dbReference type="Proteomes" id="UP000242450">
    <property type="component" value="Chromosome 20"/>
</dbReference>
<dbReference type="SUPFAM" id="SSF52540">
    <property type="entry name" value="P-loop containing nucleoside triphosphate hydrolases"/>
    <property type="match status" value="2"/>
</dbReference>
<dbReference type="GO" id="GO:0003924">
    <property type="term" value="F:GTPase activity"/>
    <property type="evidence" value="ECO:0007669"/>
    <property type="project" value="InterPro"/>
</dbReference>
<dbReference type="EMBL" id="MKHE01000020">
    <property type="protein sequence ID" value="OWK04835.1"/>
    <property type="molecule type" value="Genomic_DNA"/>
</dbReference>
<gene>
    <name evidence="5" type="ORF">Celaphus_00002351</name>
</gene>
<comment type="similarity">
    <text evidence="3">Belongs to the TRAFAC class dynamin-like GTPase superfamily. GB1/RHD3 GTPase family.</text>
</comment>
<sequence length="115" mass="12684">FPVASGSIVMGPFSLVENQKSQLSVNPRALKILEQISQPVVVVALTRLYRTGKSYLMNRLAGQNHSENQNNQLTVNPRALKILEQISQPVVVVAIAGLYRTGKSYLMNRLAGQNH</sequence>
<accession>A0A212CFU8</accession>
<feature type="non-terminal residue" evidence="5">
    <location>
        <position position="1"/>
    </location>
</feature>
<dbReference type="InterPro" id="IPR015894">
    <property type="entry name" value="Guanylate-bd_N"/>
</dbReference>
<protein>
    <submittedName>
        <fullName evidence="5">GBP4</fullName>
    </submittedName>
</protein>
<dbReference type="InterPro" id="IPR027417">
    <property type="entry name" value="P-loop_NTPase"/>
</dbReference>
<evidence type="ECO:0000313" key="6">
    <source>
        <dbReference type="Proteomes" id="UP000242450"/>
    </source>
</evidence>